<evidence type="ECO:0000256" key="3">
    <source>
        <dbReference type="ARBA" id="ARBA00023242"/>
    </source>
</evidence>
<keyword evidence="7" id="KW-1185">Reference proteome</keyword>
<evidence type="ECO:0000256" key="4">
    <source>
        <dbReference type="SAM" id="Coils"/>
    </source>
</evidence>
<proteinExistence type="inferred from homology"/>
<gene>
    <name evidence="6" type="ORF">WR25_24402</name>
</gene>
<dbReference type="PANTHER" id="PTHR13471:SF0">
    <property type="entry name" value="NUCLEAR EXOSOME REGULATOR NRDE2"/>
    <property type="match status" value="1"/>
</dbReference>
<comment type="subcellular location">
    <subcellularLocation>
        <location evidence="1">Nucleus</location>
    </subcellularLocation>
</comment>
<feature type="coiled-coil region" evidence="4">
    <location>
        <begin position="865"/>
        <end position="892"/>
    </location>
</feature>
<evidence type="ECO:0000256" key="1">
    <source>
        <dbReference type="ARBA" id="ARBA00004123"/>
    </source>
</evidence>
<feature type="compositionally biased region" description="Basic and acidic residues" evidence="5">
    <location>
        <begin position="223"/>
        <end position="243"/>
    </location>
</feature>
<evidence type="ECO:0000256" key="2">
    <source>
        <dbReference type="ARBA" id="ARBA00009265"/>
    </source>
</evidence>
<feature type="region of interest" description="Disordered" evidence="5">
    <location>
        <begin position="1039"/>
        <end position="1063"/>
    </location>
</feature>
<feature type="compositionally biased region" description="Basic residues" evidence="5">
    <location>
        <begin position="244"/>
        <end position="266"/>
    </location>
</feature>
<dbReference type="GO" id="GO:1902369">
    <property type="term" value="P:negative regulation of RNA catabolic process"/>
    <property type="evidence" value="ECO:0007669"/>
    <property type="project" value="TreeGrafter"/>
</dbReference>
<dbReference type="Proteomes" id="UP000218231">
    <property type="component" value="Unassembled WGS sequence"/>
</dbReference>
<dbReference type="STRING" id="2018661.A0A2A2LTI6"/>
<dbReference type="GO" id="GO:0031048">
    <property type="term" value="P:regulatory ncRNA-mediated heterochromatin formation"/>
    <property type="evidence" value="ECO:0007669"/>
    <property type="project" value="TreeGrafter"/>
</dbReference>
<feature type="region of interest" description="Disordered" evidence="5">
    <location>
        <begin position="192"/>
        <end position="287"/>
    </location>
</feature>
<feature type="compositionally biased region" description="Basic and acidic residues" evidence="5">
    <location>
        <begin position="1039"/>
        <end position="1049"/>
    </location>
</feature>
<dbReference type="Gene3D" id="2.120.10.80">
    <property type="entry name" value="Kelch-type beta propeller"/>
    <property type="match status" value="1"/>
</dbReference>
<keyword evidence="3" id="KW-0539">Nucleus</keyword>
<dbReference type="InterPro" id="IPR011043">
    <property type="entry name" value="Gal_Oxase/kelch_b-propeller"/>
</dbReference>
<dbReference type="PANTHER" id="PTHR13471">
    <property type="entry name" value="TETRATRICOPEPTIDE-LIKE HELICAL"/>
    <property type="match status" value="1"/>
</dbReference>
<dbReference type="AlphaFoldDB" id="A0A2A2LTI6"/>
<dbReference type="InterPro" id="IPR013633">
    <property type="entry name" value="NRDE-2"/>
</dbReference>
<dbReference type="Pfam" id="PF08424">
    <property type="entry name" value="NRDE-2"/>
    <property type="match status" value="1"/>
</dbReference>
<evidence type="ECO:0000313" key="6">
    <source>
        <dbReference type="EMBL" id="PAV89460.1"/>
    </source>
</evidence>
<organism evidence="6 7">
    <name type="scientific">Diploscapter pachys</name>
    <dbReference type="NCBI Taxonomy" id="2018661"/>
    <lineage>
        <taxon>Eukaryota</taxon>
        <taxon>Metazoa</taxon>
        <taxon>Ecdysozoa</taxon>
        <taxon>Nematoda</taxon>
        <taxon>Chromadorea</taxon>
        <taxon>Rhabditida</taxon>
        <taxon>Rhabditina</taxon>
        <taxon>Rhabditomorpha</taxon>
        <taxon>Rhabditoidea</taxon>
        <taxon>Rhabditidae</taxon>
        <taxon>Diploscapter</taxon>
    </lineage>
</organism>
<evidence type="ECO:0000256" key="5">
    <source>
        <dbReference type="SAM" id="MobiDB-lite"/>
    </source>
</evidence>
<evidence type="ECO:0000313" key="7">
    <source>
        <dbReference type="Proteomes" id="UP000218231"/>
    </source>
</evidence>
<comment type="caution">
    <text evidence="6">The sequence shown here is derived from an EMBL/GenBank/DDBJ whole genome shotgun (WGS) entry which is preliminary data.</text>
</comment>
<dbReference type="EMBL" id="LIAE01006452">
    <property type="protein sequence ID" value="PAV89460.1"/>
    <property type="molecule type" value="Genomic_DNA"/>
</dbReference>
<accession>A0A2A2LTI6</accession>
<dbReference type="GO" id="GO:0071013">
    <property type="term" value="C:catalytic step 2 spliceosome"/>
    <property type="evidence" value="ECO:0007669"/>
    <property type="project" value="TreeGrafter"/>
</dbReference>
<dbReference type="InterPro" id="IPR015915">
    <property type="entry name" value="Kelch-typ_b-propeller"/>
</dbReference>
<protein>
    <submittedName>
        <fullName evidence="6">Uncharacterized protein</fullName>
    </submittedName>
</protein>
<sequence length="1249" mass="144819">MQPFPIPIFGGCCTICNGKLYVLCGSGSFIFELSEDEKEWTFKATHRSGENSAIASHDGKIYATGGKFKNISIRKSAYYVDPQVPFENQLTKLADMNCKRMSHSMFFANGKLYAIGGMFAAYTTSGPSGSIKKEPEQADKTEQKGLNEQIIGKYSSFVGAAVSQNAEKIRGTKKIIADLPDENDAAAGIQKGHVDVQPSSSKELKREPPSGSSDESSDSETEPDAKRRSERHEKFGSDDDLGRSKKKDRKHKKKKHKKKEKKRKRERSSSREPEKKRKRKLEVEKSTNTRNFPQERWAFYNSRYKDSVFVYHLAADHFNFTADGVGSSQRSKYNVRYAIVLMGNAKLNKCFYPQQAAKAERKELRFYRTCARLPVPTETVFRSHPTKELTTFVAISGTPFDPRSEEELQDESKARTEVEQLMAGDKDGEEKEEFESKFSFEVRRRAKILATTRDPTNMNAWLERLKIEDEFYKRQVESGDKNYLQSTHNEIKLDILKHAIQKCPREVRLRLLKIEMLAENGTHADVIKEYKALIHTFPANISAWTEYLDYVQFNKGAYSEARMNQVFKECFERVQPIVDRLTRGEHRFGEEKLNADELHKFLLDTFVRKLRWLCETGKGYLATASLQATIEFNLNEPIWDKSQKVNQQMKIEDFKEYWMKKFPRIGDHGAIGWRKWYSLKSEAKIVVTSEDLESYENGQEEEELNKMKKWINKSEEPDEVCLVELERLLDRINLRPRRNEREETGDNEDDFFVKPVPFEDLHVFSVSSNRTFEDVIYCLKAFGASLPQENHDLSSTFEALKLLHLDSAFYRNSAGLKFIRQICLFLAENEADTKRLMTIRYIYAINELRLQLWSSKSGFDPEKSLRIFKKTIAQMQSEMAEFKKKNDKLANLCAIAEMLVVFRALREYFCKSDLDDDLRRFAAAGFANFIFSKKDPLFGMQLKLAALLEFIKLQTSAQDIRNHLAAYVLGKKPKEIILLDYPRALVAWEEMKQGFMMDNAKQVDFIESPLALVVALQNIFVYYQDDKEDKRPLLSVKKNEEAEGEDQHQRHLQSGDPGNWPEEKINENMECIEIIKTEADRKLITETYLMLLETYSESNGSFKKKLVDELSRHLKANPTSPLHERNVDLTYALANIYLERKKLERLRKAGVSQSTLDRRQYEVIREEARRVRDAVIWRLALQEAPENKREEAYILASSQIIWCRDLHLDYVALTANINTMTKTWSLMTEADVPYYTDTDVIEIYKQMKM</sequence>
<keyword evidence="4" id="KW-0175">Coiled coil</keyword>
<dbReference type="SUPFAM" id="SSF50965">
    <property type="entry name" value="Galactose oxidase, central domain"/>
    <property type="match status" value="1"/>
</dbReference>
<reference evidence="6 7" key="1">
    <citation type="journal article" date="2017" name="Curr. Biol.">
        <title>Genome architecture and evolution of a unichromosomal asexual nematode.</title>
        <authorList>
            <person name="Fradin H."/>
            <person name="Zegar C."/>
            <person name="Gutwein M."/>
            <person name="Lucas J."/>
            <person name="Kovtun M."/>
            <person name="Corcoran D."/>
            <person name="Baugh L.R."/>
            <person name="Kiontke K."/>
            <person name="Gunsalus K."/>
            <person name="Fitch D.H."/>
            <person name="Piano F."/>
        </authorList>
    </citation>
    <scope>NUCLEOTIDE SEQUENCE [LARGE SCALE GENOMIC DNA]</scope>
    <source>
        <strain evidence="6">PF1309</strain>
    </source>
</reference>
<comment type="similarity">
    <text evidence="2">Belongs to the NRDE2 family.</text>
</comment>
<feature type="compositionally biased region" description="Basic and acidic residues" evidence="5">
    <location>
        <begin position="267"/>
        <end position="287"/>
    </location>
</feature>
<dbReference type="OrthoDB" id="5816204at2759"/>
<name>A0A2A2LTI6_9BILA</name>